<sequence>MEAEMFTKWIHQVYMTQDREIDCGQVFELLSGYVDLQVAGVEAAPWAPQIQAHLAQCAECDDLYRALLEIARLEAEGTLPDSTQLLEELRRLAAPAQTRPEPMAVAAK</sequence>
<accession>H5SKQ5</accession>
<dbReference type="EMBL" id="AP011757">
    <property type="protein sequence ID" value="BAL56741.1"/>
    <property type="molecule type" value="Genomic_DNA"/>
</dbReference>
<protein>
    <recommendedName>
        <fullName evidence="2">Zinc-finger domain-containing protein</fullName>
    </recommendedName>
</protein>
<evidence type="ECO:0008006" key="2">
    <source>
        <dbReference type="Google" id="ProtNLM"/>
    </source>
</evidence>
<reference evidence="1" key="1">
    <citation type="journal article" date="2005" name="Environ. Microbiol.">
        <title>Genetic and functional properties of uncultivated thermophilic crenarchaeotes from a subsurface gold mine as revealed by analysis of genome fragments.</title>
        <authorList>
            <person name="Nunoura T."/>
            <person name="Hirayama H."/>
            <person name="Takami H."/>
            <person name="Oida H."/>
            <person name="Nishi S."/>
            <person name="Shimamura S."/>
            <person name="Suzuki Y."/>
            <person name="Inagaki F."/>
            <person name="Takai K."/>
            <person name="Nealson K.H."/>
            <person name="Horikoshi K."/>
        </authorList>
    </citation>
    <scope>NUCLEOTIDE SEQUENCE</scope>
</reference>
<evidence type="ECO:0000313" key="1">
    <source>
        <dbReference type="EMBL" id="BAL56741.1"/>
    </source>
</evidence>
<name>H5SKQ5_9ZZZZ</name>
<reference evidence="1" key="2">
    <citation type="journal article" date="2012" name="PLoS ONE">
        <title>A Deeply Branching Thermophilic Bacterium with an Ancient Acetyl-CoA Pathway Dominates a Subsurface Ecosystem.</title>
        <authorList>
            <person name="Takami H."/>
            <person name="Noguchi H."/>
            <person name="Takaki Y."/>
            <person name="Uchiyama I."/>
            <person name="Toyoda A."/>
            <person name="Nishi S."/>
            <person name="Chee G.-J."/>
            <person name="Arai W."/>
            <person name="Nunoura T."/>
            <person name="Itoh T."/>
            <person name="Hattori M."/>
            <person name="Takai K."/>
        </authorList>
    </citation>
    <scope>NUCLEOTIDE SEQUENCE</scope>
</reference>
<organism evidence="1">
    <name type="scientific">uncultured prokaryote</name>
    <dbReference type="NCBI Taxonomy" id="198431"/>
    <lineage>
        <taxon>unclassified sequences</taxon>
        <taxon>environmental samples</taxon>
    </lineage>
</organism>
<gene>
    <name evidence="1" type="ORF">HGMM_F42G03C04</name>
</gene>
<dbReference type="AlphaFoldDB" id="H5SKQ5"/>
<proteinExistence type="predicted"/>